<dbReference type="Proteomes" id="UP000591131">
    <property type="component" value="Unassembled WGS sequence"/>
</dbReference>
<keyword evidence="2" id="KW-1185">Reference proteome</keyword>
<protein>
    <submittedName>
        <fullName evidence="1">Uncharacterized protein</fullName>
    </submittedName>
</protein>
<dbReference type="OrthoDB" id="437013at2759"/>
<reference evidence="1 2" key="1">
    <citation type="submission" date="2020-04" db="EMBL/GenBank/DDBJ databases">
        <title>Perkinsus chesapeaki whole genome sequence.</title>
        <authorList>
            <person name="Bogema D.R."/>
        </authorList>
    </citation>
    <scope>NUCLEOTIDE SEQUENCE [LARGE SCALE GENOMIC DNA]</scope>
    <source>
        <strain evidence="1">ATCC PRA-425</strain>
    </source>
</reference>
<organism evidence="1 2">
    <name type="scientific">Perkinsus chesapeaki</name>
    <name type="common">Clam parasite</name>
    <name type="synonym">Perkinsus andrewsi</name>
    <dbReference type="NCBI Taxonomy" id="330153"/>
    <lineage>
        <taxon>Eukaryota</taxon>
        <taxon>Sar</taxon>
        <taxon>Alveolata</taxon>
        <taxon>Perkinsozoa</taxon>
        <taxon>Perkinsea</taxon>
        <taxon>Perkinsida</taxon>
        <taxon>Perkinsidae</taxon>
        <taxon>Perkinsus</taxon>
    </lineage>
</organism>
<proteinExistence type="predicted"/>
<dbReference type="AlphaFoldDB" id="A0A7J6L0Q6"/>
<comment type="caution">
    <text evidence="1">The sequence shown here is derived from an EMBL/GenBank/DDBJ whole genome shotgun (WGS) entry which is preliminary data.</text>
</comment>
<accession>A0A7J6L0Q6</accession>
<evidence type="ECO:0000313" key="1">
    <source>
        <dbReference type="EMBL" id="KAF4652371.1"/>
    </source>
</evidence>
<name>A0A7J6L0Q6_PERCH</name>
<sequence length="438" mass="48399">MPHKCSSSSIKARREDYRLRRSIAKATRFAVVGASAVLSSALPDCDSRISVSSQETLCPFMKSYQENVDDLVQSAQNLPPVLTFFTDGSGLPDKCPLSLDGCGSRLHHYSNPITEIFASTISSFGIDEVFQTISDNGGSVMDPDSLHDILSRAADTCRKVLGDYFHISPTKAACGADYYDTLFVKLLEKSNDPDSSLQSSVLDSGGLPAGIVNDIPKSNILPVYTPKLNKIRQHEPEQIVEAFDSHYRSVDDAGLILWEIVQRDIRLGHMRDVTNDMDRCTFVKCAIIAKGLVPDDVSLADPSVSIRVVEQNGVNRKCVDDNLLHETPLLPRLDDYKRAILEARKAELKYGEKWGMFCLDYSGAFRNLPVALSERSYLSILCGCPDGKLMAASHSRFPFGLRRALYTLMLVVLGFPLSYPKLTIGKESNKIVGFTMKL</sequence>
<evidence type="ECO:0000313" key="2">
    <source>
        <dbReference type="Proteomes" id="UP000591131"/>
    </source>
</evidence>
<gene>
    <name evidence="1" type="ORF">FOL47_011132</name>
</gene>
<dbReference type="EMBL" id="JAAPAO010000933">
    <property type="protein sequence ID" value="KAF4652371.1"/>
    <property type="molecule type" value="Genomic_DNA"/>
</dbReference>